<proteinExistence type="predicted"/>
<dbReference type="Pfam" id="PF24333">
    <property type="entry name" value="DUF7501"/>
    <property type="match status" value="1"/>
</dbReference>
<name>A0A1N7EHB4_9EURY</name>
<organism evidence="1 2">
    <name type="scientific">Natronorubrum thiooxidans</name>
    <dbReference type="NCBI Taxonomy" id="308853"/>
    <lineage>
        <taxon>Archaea</taxon>
        <taxon>Methanobacteriati</taxon>
        <taxon>Methanobacteriota</taxon>
        <taxon>Stenosarchaea group</taxon>
        <taxon>Halobacteria</taxon>
        <taxon>Halobacteriales</taxon>
        <taxon>Natrialbaceae</taxon>
        <taxon>Natronorubrum</taxon>
    </lineage>
</organism>
<sequence>MAVNTTTNWNDLTSCPFCGDELASPGAGFIDHIDSSANCEDGFEQWRANIAGDLAGEWSG</sequence>
<evidence type="ECO:0000313" key="2">
    <source>
        <dbReference type="Proteomes" id="UP000185936"/>
    </source>
</evidence>
<dbReference type="AlphaFoldDB" id="A0A1N7EHB4"/>
<keyword evidence="2" id="KW-1185">Reference proteome</keyword>
<protein>
    <submittedName>
        <fullName evidence="1">Uncharacterized protein</fullName>
    </submittedName>
</protein>
<evidence type="ECO:0000313" key="1">
    <source>
        <dbReference type="EMBL" id="SIR87481.1"/>
    </source>
</evidence>
<dbReference type="OrthoDB" id="179461at2157"/>
<dbReference type="Proteomes" id="UP000185936">
    <property type="component" value="Unassembled WGS sequence"/>
</dbReference>
<reference evidence="2" key="1">
    <citation type="submission" date="2017-01" db="EMBL/GenBank/DDBJ databases">
        <authorList>
            <person name="Varghese N."/>
            <person name="Submissions S."/>
        </authorList>
    </citation>
    <scope>NUCLEOTIDE SEQUENCE [LARGE SCALE GENOMIC DNA]</scope>
    <source>
        <strain evidence="2">type strain: HArc-</strain>
    </source>
</reference>
<dbReference type="RefSeq" id="WP_076608526.1">
    <property type="nucleotide sequence ID" value="NZ_FTNR01000004.1"/>
</dbReference>
<dbReference type="EMBL" id="FTNR01000004">
    <property type="protein sequence ID" value="SIR87481.1"/>
    <property type="molecule type" value="Genomic_DNA"/>
</dbReference>
<accession>A0A1N7EHB4</accession>
<dbReference type="InterPro" id="IPR055924">
    <property type="entry name" value="DUF7501"/>
</dbReference>
<gene>
    <name evidence="1" type="ORF">SAMN05421752_104106</name>
</gene>